<evidence type="ECO:0000313" key="8">
    <source>
        <dbReference type="EMBL" id="AAO88959.1"/>
    </source>
</evidence>
<evidence type="ECO:0000259" key="7">
    <source>
        <dbReference type="Pfam" id="PF04321"/>
    </source>
</evidence>
<dbReference type="RefSeq" id="WP_148513714.1">
    <property type="nucleotide sequence ID" value="NZ_VSIQ01000038.1"/>
</dbReference>
<organism evidence="8">
    <name type="scientific">Vibrio cholerae</name>
    <dbReference type="NCBI Taxonomy" id="666"/>
    <lineage>
        <taxon>Bacteria</taxon>
        <taxon>Pseudomonadati</taxon>
        <taxon>Pseudomonadota</taxon>
        <taxon>Gammaproteobacteria</taxon>
        <taxon>Vibrionales</taxon>
        <taxon>Vibrionaceae</taxon>
        <taxon>Vibrio</taxon>
    </lineage>
</organism>
<comment type="cofactor">
    <cofactor evidence="6">
        <name>Mg(2+)</name>
        <dbReference type="ChEBI" id="CHEBI:18420"/>
    </cofactor>
    <text evidence="6">Binds 1 Mg(2+) ion per monomer.</text>
</comment>
<comment type="function">
    <text evidence="6">Catalyzes the reduction of dTDP-6-deoxy-L-lyxo-4-hexulose to yield dTDP-L-rhamnose.</text>
</comment>
<dbReference type="GO" id="GO:0008831">
    <property type="term" value="F:dTDP-4-dehydrorhamnose reductase activity"/>
    <property type="evidence" value="ECO:0007669"/>
    <property type="project" value="UniProtKB-EC"/>
</dbReference>
<evidence type="ECO:0000256" key="5">
    <source>
        <dbReference type="ARBA" id="ARBA00048200"/>
    </source>
</evidence>
<dbReference type="PANTHER" id="PTHR10491">
    <property type="entry name" value="DTDP-4-DEHYDRORHAMNOSE REDUCTASE"/>
    <property type="match status" value="1"/>
</dbReference>
<proteinExistence type="inferred from homology"/>
<dbReference type="PANTHER" id="PTHR10491:SF4">
    <property type="entry name" value="METHIONINE ADENOSYLTRANSFERASE 2 SUBUNIT BETA"/>
    <property type="match status" value="1"/>
</dbReference>
<name>Q842M9_VIBCL</name>
<comment type="pathway">
    <text evidence="1 6">Carbohydrate biosynthesis; dTDP-L-rhamnose biosynthesis.</text>
</comment>
<dbReference type="Gene3D" id="3.90.25.10">
    <property type="entry name" value="UDP-galactose 4-epimerase, domain 1"/>
    <property type="match status" value="1"/>
</dbReference>
<evidence type="ECO:0000256" key="6">
    <source>
        <dbReference type="RuleBase" id="RU364082"/>
    </source>
</evidence>
<dbReference type="Pfam" id="PF04321">
    <property type="entry name" value="RmlD_sub_bind"/>
    <property type="match status" value="1"/>
</dbReference>
<accession>Q842M9</accession>
<dbReference type="InterPro" id="IPR029903">
    <property type="entry name" value="RmlD-like-bd"/>
</dbReference>
<comment type="catalytic activity">
    <reaction evidence="5 6">
        <text>dTDP-beta-L-rhamnose + NADP(+) = dTDP-4-dehydro-beta-L-rhamnose + NADPH + H(+)</text>
        <dbReference type="Rhea" id="RHEA:21796"/>
        <dbReference type="ChEBI" id="CHEBI:15378"/>
        <dbReference type="ChEBI" id="CHEBI:57510"/>
        <dbReference type="ChEBI" id="CHEBI:57783"/>
        <dbReference type="ChEBI" id="CHEBI:58349"/>
        <dbReference type="ChEBI" id="CHEBI:62830"/>
        <dbReference type="EC" id="1.1.1.133"/>
    </reaction>
</comment>
<dbReference type="AlphaFoldDB" id="Q842M9"/>
<evidence type="ECO:0000256" key="1">
    <source>
        <dbReference type="ARBA" id="ARBA00004781"/>
    </source>
</evidence>
<dbReference type="Gene3D" id="3.40.50.720">
    <property type="entry name" value="NAD(P)-binding Rossmann-like Domain"/>
    <property type="match status" value="1"/>
</dbReference>
<dbReference type="CDD" id="cd05254">
    <property type="entry name" value="dTDP_HR_like_SDR_e"/>
    <property type="match status" value="1"/>
</dbReference>
<protein>
    <recommendedName>
        <fullName evidence="4 6">dTDP-4-dehydrorhamnose reductase</fullName>
        <ecNumber evidence="3 6">1.1.1.133</ecNumber>
    </recommendedName>
</protein>
<feature type="domain" description="RmlD-like substrate binding" evidence="7">
    <location>
        <begin position="8"/>
        <end position="291"/>
    </location>
</feature>
<dbReference type="GO" id="GO:0009243">
    <property type="term" value="P:O antigen biosynthetic process"/>
    <property type="evidence" value="ECO:0007669"/>
    <property type="project" value="UniProtKB-UniPathway"/>
</dbReference>
<dbReference type="NCBIfam" id="TIGR01214">
    <property type="entry name" value="rmlD"/>
    <property type="match status" value="1"/>
</dbReference>
<evidence type="ECO:0000256" key="2">
    <source>
        <dbReference type="ARBA" id="ARBA00010944"/>
    </source>
</evidence>
<dbReference type="GO" id="GO:0019305">
    <property type="term" value="P:dTDP-rhamnose biosynthetic process"/>
    <property type="evidence" value="ECO:0007669"/>
    <property type="project" value="UniProtKB-UniPathway"/>
</dbReference>
<dbReference type="EC" id="1.1.1.133" evidence="3 6"/>
<dbReference type="SUPFAM" id="SSF51735">
    <property type="entry name" value="NAD(P)-binding Rossmann-fold domains"/>
    <property type="match status" value="1"/>
</dbReference>
<keyword evidence="6" id="KW-0560">Oxidoreductase</keyword>
<gene>
    <name evidence="8" type="primary">rmlD</name>
</gene>
<dbReference type="UniPathway" id="UPA00124"/>
<sequence length="296" mass="32185">MQLTPQLKVALTGANGQLGYQLAKKLADKVTLLALDRAALDIANNGQVEKTLLAFAPDVIINAAAYTAVDKAEQERELAKAINETGPQNMAKVAAKLDAVLIHVSTDYVFDGQSDKPYVETDPTNPQSIYGQTKLNGEQAVVKYCAKHIILRTAWVFAEHGNNFVKTMLRLAQSQPELGVVADQMGGPTYAGDIAEAIISMVAQLSAENEQNYGIYHYSGAPYVSWHQFACSIFQHAVQQQLIAQAPKVNAITTAQYPTPAKRPAFSMLDCSKIQQAFAVSPSNWQAALNNLTLYK</sequence>
<comment type="similarity">
    <text evidence="2 6">Belongs to the dTDP-4-dehydrorhamnose reductase family.</text>
</comment>
<reference evidence="8" key="1">
    <citation type="journal article" date="2003" name="Microbiology">
        <title>The variation of dTDP-L-rhamnose pathway genes in Vibrio cholerae.</title>
        <authorList>
            <person name="Li Q."/>
            <person name="Hobbs M."/>
            <person name="Reeves P.R."/>
        </authorList>
    </citation>
    <scope>NUCLEOTIDE SEQUENCE</scope>
</reference>
<dbReference type="EMBL" id="AY239002">
    <property type="protein sequence ID" value="AAO88959.1"/>
    <property type="molecule type" value="Genomic_DNA"/>
</dbReference>
<evidence type="ECO:0000256" key="3">
    <source>
        <dbReference type="ARBA" id="ARBA00012929"/>
    </source>
</evidence>
<dbReference type="InterPro" id="IPR005913">
    <property type="entry name" value="dTDP_dehydrorham_reduct"/>
</dbReference>
<evidence type="ECO:0000256" key="4">
    <source>
        <dbReference type="ARBA" id="ARBA00017099"/>
    </source>
</evidence>
<dbReference type="InterPro" id="IPR036291">
    <property type="entry name" value="NAD(P)-bd_dom_sf"/>
</dbReference>
<dbReference type="UniPathway" id="UPA00281"/>
<keyword evidence="6" id="KW-0521">NADP</keyword>